<evidence type="ECO:0000313" key="2">
    <source>
        <dbReference type="Proteomes" id="UP000186308"/>
    </source>
</evidence>
<comment type="caution">
    <text evidence="1">The sequence shown here is derived from an EMBL/GenBank/DDBJ whole genome shotgun (WGS) entry which is preliminary data.</text>
</comment>
<dbReference type="RefSeq" id="WP_029312504.1">
    <property type="nucleotide sequence ID" value="NZ_FTNE01000025.1"/>
</dbReference>
<dbReference type="Pfam" id="PF09867">
    <property type="entry name" value="TagF_N"/>
    <property type="match status" value="1"/>
</dbReference>
<dbReference type="Gene3D" id="3.40.1730.10">
    <property type="entry name" value="pa0076 domain"/>
    <property type="match status" value="1"/>
</dbReference>
<keyword evidence="2" id="KW-1185">Reference proteome</keyword>
<reference evidence="1 2" key="1">
    <citation type="submission" date="2017-01" db="EMBL/GenBank/DDBJ databases">
        <authorList>
            <person name="Varghese N."/>
            <person name="Submissions S."/>
        </authorList>
    </citation>
    <scope>NUCLEOTIDE SEQUENCE [LARGE SCALE GENOMIC DNA]</scope>
    <source>
        <strain evidence="1 2">ATCC 35905</strain>
    </source>
</reference>
<dbReference type="OrthoDB" id="9801841at2"/>
<dbReference type="AlphaFoldDB" id="A0A8G2CMX8"/>
<protein>
    <submittedName>
        <fullName evidence="1">Type VI secretion system protein ImpM</fullName>
    </submittedName>
</protein>
<evidence type="ECO:0000313" key="1">
    <source>
        <dbReference type="EMBL" id="SIR33384.1"/>
    </source>
</evidence>
<organism evidence="1 2">
    <name type="scientific">Acidiphilium rubrum</name>
    <dbReference type="NCBI Taxonomy" id="526"/>
    <lineage>
        <taxon>Bacteria</taxon>
        <taxon>Pseudomonadati</taxon>
        <taxon>Pseudomonadota</taxon>
        <taxon>Alphaproteobacteria</taxon>
        <taxon>Acetobacterales</taxon>
        <taxon>Acidocellaceae</taxon>
        <taxon>Acidiphilium</taxon>
    </lineage>
</organism>
<dbReference type="Proteomes" id="UP000186308">
    <property type="component" value="Unassembled WGS sequence"/>
</dbReference>
<sequence>MSAGFYGKLPARGDFVRGGLSTAVVDALDDWMRACLHASQDSLGESWVDCWMEAPVWRFFATIGGQRLGGVWMPSMDSVERCFPLVIATDAARAGPAWLAGAEALGFDAVTTDVTPDRLALRLVGIAPDPWTPPARNIWWTDGAPRKAAARFECDDLPDPAGFAAFLTDQAPDAAR</sequence>
<dbReference type="NCBIfam" id="TIGR03373">
    <property type="entry name" value="VI_minor_4"/>
    <property type="match status" value="1"/>
</dbReference>
<name>A0A8G2CMX8_ACIRU</name>
<gene>
    <name evidence="1" type="ORF">SAMN05421828_12512</name>
</gene>
<dbReference type="InterPro" id="IPR038225">
    <property type="entry name" value="TagF_sf"/>
</dbReference>
<dbReference type="PIRSF" id="PIRSF029287">
    <property type="entry name" value="UCP029287"/>
    <property type="match status" value="1"/>
</dbReference>
<dbReference type="InterPro" id="IPR017748">
    <property type="entry name" value="TagF"/>
</dbReference>
<dbReference type="EMBL" id="FTNE01000025">
    <property type="protein sequence ID" value="SIR33384.1"/>
    <property type="molecule type" value="Genomic_DNA"/>
</dbReference>
<accession>A0A8G2CMX8</accession>
<proteinExistence type="predicted"/>